<dbReference type="EMBL" id="JAENGY010000534">
    <property type="protein sequence ID" value="KAG6960913.1"/>
    <property type="molecule type" value="Genomic_DNA"/>
</dbReference>
<organism evidence="2 3">
    <name type="scientific">Phytophthora aleatoria</name>
    <dbReference type="NCBI Taxonomy" id="2496075"/>
    <lineage>
        <taxon>Eukaryota</taxon>
        <taxon>Sar</taxon>
        <taxon>Stramenopiles</taxon>
        <taxon>Oomycota</taxon>
        <taxon>Peronosporomycetes</taxon>
        <taxon>Peronosporales</taxon>
        <taxon>Peronosporaceae</taxon>
        <taxon>Phytophthora</taxon>
    </lineage>
</organism>
<evidence type="ECO:0000313" key="2">
    <source>
        <dbReference type="EMBL" id="KAG6960913.1"/>
    </source>
</evidence>
<dbReference type="Pfam" id="PF07714">
    <property type="entry name" value="PK_Tyr_Ser-Thr"/>
    <property type="match status" value="1"/>
</dbReference>
<comment type="caution">
    <text evidence="2">The sequence shown here is derived from an EMBL/GenBank/DDBJ whole genome shotgun (WGS) entry which is preliminary data.</text>
</comment>
<keyword evidence="3" id="KW-1185">Reference proteome</keyword>
<accession>A0A8J5MFZ1</accession>
<dbReference type="PANTHER" id="PTHR44329:SF214">
    <property type="entry name" value="PROTEIN KINASE DOMAIN-CONTAINING PROTEIN"/>
    <property type="match status" value="1"/>
</dbReference>
<dbReference type="AlphaFoldDB" id="A0A8J5MFZ1"/>
<dbReference type="InterPro" id="IPR001245">
    <property type="entry name" value="Ser-Thr/Tyr_kinase_cat_dom"/>
</dbReference>
<dbReference type="Proteomes" id="UP000709295">
    <property type="component" value="Unassembled WGS sequence"/>
</dbReference>
<dbReference type="GO" id="GO:0004674">
    <property type="term" value="F:protein serine/threonine kinase activity"/>
    <property type="evidence" value="ECO:0007669"/>
    <property type="project" value="TreeGrafter"/>
</dbReference>
<dbReference type="InterPro" id="IPR000719">
    <property type="entry name" value="Prot_kinase_dom"/>
</dbReference>
<evidence type="ECO:0000259" key="1">
    <source>
        <dbReference type="PROSITE" id="PS50011"/>
    </source>
</evidence>
<dbReference type="InterPro" id="IPR051681">
    <property type="entry name" value="Ser/Thr_Kinases-Pseudokinases"/>
</dbReference>
<dbReference type="PROSITE" id="PS50011">
    <property type="entry name" value="PROTEIN_KINASE_DOM"/>
    <property type="match status" value="1"/>
</dbReference>
<reference evidence="2" key="1">
    <citation type="submission" date="2021-01" db="EMBL/GenBank/DDBJ databases">
        <title>Phytophthora aleatoria, a newly-described species from Pinus radiata is distinct from Phytophthora cactorum isolates based on comparative genomics.</title>
        <authorList>
            <person name="Mcdougal R."/>
            <person name="Panda P."/>
            <person name="Williams N."/>
            <person name="Studholme D.J."/>
        </authorList>
    </citation>
    <scope>NUCLEOTIDE SEQUENCE</scope>
    <source>
        <strain evidence="2">NZFS 4037</strain>
    </source>
</reference>
<dbReference type="PANTHER" id="PTHR44329">
    <property type="entry name" value="SERINE/THREONINE-PROTEIN KINASE TNNI3K-RELATED"/>
    <property type="match status" value="1"/>
</dbReference>
<feature type="domain" description="Protein kinase" evidence="1">
    <location>
        <begin position="1"/>
        <end position="258"/>
    </location>
</feature>
<gene>
    <name evidence="2" type="ORF">JG688_00009362</name>
</gene>
<dbReference type="GO" id="GO:0005524">
    <property type="term" value="F:ATP binding"/>
    <property type="evidence" value="ECO:0007669"/>
    <property type="project" value="InterPro"/>
</dbReference>
<proteinExistence type="predicted"/>
<evidence type="ECO:0000313" key="3">
    <source>
        <dbReference type="Proteomes" id="UP000709295"/>
    </source>
</evidence>
<sequence>MSRELDVMSEVFDTVAQRGNVMVETLPRWFATSELEWFRAKTTVVKEGEEACERQAAVWAKLHHPNVRKFFGACHVGTPFVIHEACSELPLLKQKFPRRRRRRNTRGERAIGKKLSKTEELALIKATQTWRQVLGCALGLQYVHDRGLVHERLTVENLLYSQASQKGVLSGLGLVRRRDIHELNAGPSVPSDIFAFGLAIFEILVKDCSPDKLTTLSANVDSLPDVRPSFMKKTEWALLLGKCIPDFADRISMADVVH</sequence>
<name>A0A8J5MFZ1_9STRA</name>
<protein>
    <recommendedName>
        <fullName evidence="1">Protein kinase domain-containing protein</fullName>
    </recommendedName>
</protein>